<dbReference type="Proteomes" id="UP000626109">
    <property type="component" value="Unassembled WGS sequence"/>
</dbReference>
<dbReference type="InterPro" id="IPR018488">
    <property type="entry name" value="cNMP-bd_CS"/>
</dbReference>
<sequence>VRILYRSVLLQILEDYKGEHLQASPVAELLLSELDKKAKAAKTEMFLEECQNDESLQDASVIQDFVVAGCSQEFQDFLKGHLEARLYPKGKLITDFYRSTGKRSLHMLSRGKAVAVQDDQSHQDIEPGQVFGRMASLGLSIQPEFCAQAYASSHCCTQVLHQSMVVRALELFPDQQSTILRLDKNVIQGADFRSILQGSPFFSNMNPAFVGELSHVAVDRIFMPGDNIVTEGQDGDSMFIMVAGSADVYMTGKIAAQTNMSNKKRESASVVQHSRSVRHMTRVGRLLPGAICGELAMLGVTKTRAATIQASQLCVMWEVTQESAHSILNRYTEERDLFGQVIVQNLDITVPTRILQMPLFKGFDRKFRVLLTLYCERFAFFPEKVVVREGEAGDRLWILNLGPAMLQKRGFT</sequence>
<comment type="caution">
    <text evidence="2">The sequence shown here is derived from an EMBL/GenBank/DDBJ whole genome shotgun (WGS) entry which is preliminary data.</text>
</comment>
<evidence type="ECO:0000313" key="2">
    <source>
        <dbReference type="EMBL" id="CAE8649878.1"/>
    </source>
</evidence>
<dbReference type="EMBL" id="CAJNNW010008273">
    <property type="protein sequence ID" value="CAE8649878.1"/>
    <property type="molecule type" value="Genomic_DNA"/>
</dbReference>
<feature type="non-terminal residue" evidence="2">
    <location>
        <position position="1"/>
    </location>
</feature>
<dbReference type="GO" id="GO:0042391">
    <property type="term" value="P:regulation of membrane potential"/>
    <property type="evidence" value="ECO:0007669"/>
    <property type="project" value="TreeGrafter"/>
</dbReference>
<dbReference type="Gene3D" id="2.60.120.10">
    <property type="entry name" value="Jelly Rolls"/>
    <property type="match status" value="3"/>
</dbReference>
<reference evidence="2" key="1">
    <citation type="submission" date="2021-02" db="EMBL/GenBank/DDBJ databases">
        <authorList>
            <person name="Dougan E. K."/>
            <person name="Rhodes N."/>
            <person name="Thang M."/>
            <person name="Chan C."/>
        </authorList>
    </citation>
    <scope>NUCLEOTIDE SEQUENCE</scope>
</reference>
<dbReference type="CDD" id="cd00038">
    <property type="entry name" value="CAP_ED"/>
    <property type="match status" value="1"/>
</dbReference>
<dbReference type="SUPFAM" id="SSF51206">
    <property type="entry name" value="cAMP-binding domain-like"/>
    <property type="match status" value="3"/>
</dbReference>
<feature type="domain" description="Cyclic nucleotide-binding" evidence="1">
    <location>
        <begin position="201"/>
        <end position="328"/>
    </location>
</feature>
<accession>A0A813II94</accession>
<dbReference type="GO" id="GO:0005886">
    <property type="term" value="C:plasma membrane"/>
    <property type="evidence" value="ECO:0007669"/>
    <property type="project" value="TreeGrafter"/>
</dbReference>
<dbReference type="PROSITE" id="PS50042">
    <property type="entry name" value="CNMP_BINDING_3"/>
    <property type="match status" value="2"/>
</dbReference>
<dbReference type="AlphaFoldDB" id="A0A813II94"/>
<protein>
    <recommendedName>
        <fullName evidence="1">Cyclic nucleotide-binding domain-containing protein</fullName>
    </recommendedName>
</protein>
<evidence type="ECO:0000313" key="3">
    <source>
        <dbReference type="Proteomes" id="UP000626109"/>
    </source>
</evidence>
<dbReference type="InterPro" id="IPR014710">
    <property type="entry name" value="RmlC-like_jellyroll"/>
</dbReference>
<dbReference type="SMART" id="SM00100">
    <property type="entry name" value="cNMP"/>
    <property type="match status" value="1"/>
</dbReference>
<feature type="non-terminal residue" evidence="2">
    <location>
        <position position="412"/>
    </location>
</feature>
<gene>
    <name evidence="2" type="ORF">PGLA2088_LOCUS7814</name>
</gene>
<evidence type="ECO:0000259" key="1">
    <source>
        <dbReference type="PROSITE" id="PS50042"/>
    </source>
</evidence>
<dbReference type="InterPro" id="IPR000595">
    <property type="entry name" value="cNMP-bd_dom"/>
</dbReference>
<dbReference type="InterPro" id="IPR018490">
    <property type="entry name" value="cNMP-bd_dom_sf"/>
</dbReference>
<dbReference type="PROSITE" id="PS00888">
    <property type="entry name" value="CNMP_BINDING_1"/>
    <property type="match status" value="1"/>
</dbReference>
<feature type="domain" description="Cyclic nucleotide-binding" evidence="1">
    <location>
        <begin position="359"/>
        <end position="412"/>
    </location>
</feature>
<dbReference type="Pfam" id="PF00027">
    <property type="entry name" value="cNMP_binding"/>
    <property type="match status" value="1"/>
</dbReference>
<dbReference type="InterPro" id="IPR050818">
    <property type="entry name" value="KCNH_animal-type"/>
</dbReference>
<dbReference type="GO" id="GO:0005249">
    <property type="term" value="F:voltage-gated potassium channel activity"/>
    <property type="evidence" value="ECO:0007669"/>
    <property type="project" value="TreeGrafter"/>
</dbReference>
<dbReference type="PANTHER" id="PTHR10217">
    <property type="entry name" value="VOLTAGE AND LIGAND GATED POTASSIUM CHANNEL"/>
    <property type="match status" value="1"/>
</dbReference>
<organism evidence="2 3">
    <name type="scientific">Polarella glacialis</name>
    <name type="common">Dinoflagellate</name>
    <dbReference type="NCBI Taxonomy" id="89957"/>
    <lineage>
        <taxon>Eukaryota</taxon>
        <taxon>Sar</taxon>
        <taxon>Alveolata</taxon>
        <taxon>Dinophyceae</taxon>
        <taxon>Suessiales</taxon>
        <taxon>Suessiaceae</taxon>
        <taxon>Polarella</taxon>
    </lineage>
</organism>
<name>A0A813II94_POLGL</name>
<proteinExistence type="predicted"/>
<dbReference type="PANTHER" id="PTHR10217:SF435">
    <property type="entry name" value="POTASSIUM VOLTAGE-GATED CHANNEL PROTEIN EAG"/>
    <property type="match status" value="1"/>
</dbReference>